<evidence type="ECO:0008006" key="4">
    <source>
        <dbReference type="Google" id="ProtNLM"/>
    </source>
</evidence>
<evidence type="ECO:0000313" key="2">
    <source>
        <dbReference type="EMBL" id="SER25511.1"/>
    </source>
</evidence>
<dbReference type="AlphaFoldDB" id="A0AAJ5BER6"/>
<evidence type="ECO:0000313" key="3">
    <source>
        <dbReference type="Proteomes" id="UP000183496"/>
    </source>
</evidence>
<sequence length="171" mass="20051">MGLKRVNNKEIFSSFCVFLTSFVMLLTVSFIGIFCFYKSSDLQQDNIEKDVLAYKEVLNKHYALKTKIDTVYYHMSLLSTGKVRNDVFLENYITKDIVQIKALIGEDKEENFKYYSVLVSKLDSLLELKNKIIHVSDQENLALRDLNECMNRFKKVHNELTDDPGRKFNRK</sequence>
<accession>A0AAJ5BER6</accession>
<reference evidence="2 3" key="1">
    <citation type="submission" date="2016-10" db="EMBL/GenBank/DDBJ databases">
        <authorList>
            <person name="Varghese N."/>
            <person name="Submissions S."/>
        </authorList>
    </citation>
    <scope>NUCLEOTIDE SEQUENCE [LARGE SCALE GENOMIC DNA]</scope>
    <source>
        <strain evidence="3">DSM 19823 / KCTC 23066 / CCTCC M 208030 / D25</strain>
    </source>
</reference>
<comment type="caution">
    <text evidence="2">The sequence shown here is derived from an EMBL/GenBank/DDBJ whole genome shotgun (WGS) entry which is preliminary data.</text>
</comment>
<evidence type="ECO:0000256" key="1">
    <source>
        <dbReference type="SAM" id="Phobius"/>
    </source>
</evidence>
<name>A0AAJ5BER6_MYRPR</name>
<organism evidence="2 3">
    <name type="scientific">Myroides profundi</name>
    <dbReference type="NCBI Taxonomy" id="480520"/>
    <lineage>
        <taxon>Bacteria</taxon>
        <taxon>Pseudomonadati</taxon>
        <taxon>Bacteroidota</taxon>
        <taxon>Flavobacteriia</taxon>
        <taxon>Flavobacteriales</taxon>
        <taxon>Flavobacteriaceae</taxon>
        <taxon>Myroides</taxon>
    </lineage>
</organism>
<protein>
    <recommendedName>
        <fullName evidence="4">Type VI secretion system transmembrane protein TssO</fullName>
    </recommendedName>
</protein>
<keyword evidence="1" id="KW-0472">Membrane</keyword>
<gene>
    <name evidence="2" type="ORF">SAMN04488089_111146</name>
</gene>
<dbReference type="InterPro" id="IPR039449">
    <property type="entry name" value="TssO"/>
</dbReference>
<feature type="transmembrane region" description="Helical" evidence="1">
    <location>
        <begin position="12"/>
        <end position="37"/>
    </location>
</feature>
<proteinExistence type="predicted"/>
<dbReference type="Proteomes" id="UP000183496">
    <property type="component" value="Unassembled WGS sequence"/>
</dbReference>
<keyword evidence="3" id="KW-1185">Reference proteome</keyword>
<keyword evidence="1" id="KW-0812">Transmembrane</keyword>
<dbReference type="Pfam" id="PF17561">
    <property type="entry name" value="TssO"/>
    <property type="match status" value="1"/>
</dbReference>
<dbReference type="KEGG" id="mpw:MPR_2088"/>
<keyword evidence="1" id="KW-1133">Transmembrane helix</keyword>
<dbReference type="EMBL" id="FOFY01000011">
    <property type="protein sequence ID" value="SER25511.1"/>
    <property type="molecule type" value="Genomic_DNA"/>
</dbReference>
<dbReference type="RefSeq" id="WP_041892296.1">
    <property type="nucleotide sequence ID" value="NZ_CP010817.1"/>
</dbReference>